<dbReference type="AlphaFoldDB" id="A0A9P6YDY4"/>
<organism evidence="1 2">
    <name type="scientific">Rhizopus oryzae</name>
    <name type="common">Mucormycosis agent</name>
    <name type="synonym">Rhizopus arrhizus var. delemar</name>
    <dbReference type="NCBI Taxonomy" id="64495"/>
    <lineage>
        <taxon>Eukaryota</taxon>
        <taxon>Fungi</taxon>
        <taxon>Fungi incertae sedis</taxon>
        <taxon>Mucoromycota</taxon>
        <taxon>Mucoromycotina</taxon>
        <taxon>Mucoromycetes</taxon>
        <taxon>Mucorales</taxon>
        <taxon>Mucorineae</taxon>
        <taxon>Rhizopodaceae</taxon>
        <taxon>Rhizopus</taxon>
    </lineage>
</organism>
<gene>
    <name evidence="1" type="ORF">G6F51_005137</name>
</gene>
<name>A0A9P6YDY4_RHIOR</name>
<sequence>MFNIQSAFTYRTVPDYAEECVKLSLQNGIEYDNWYRNVASQPGCWVKPLSVKSTFYVCDHADIVQSRLPVEVKRWIEEHVDDALDSSIDNDNSSSVALRCEKYAEDTEKYLSMYNSIVKRKLNEVKTKKELKKDSRGLFHSEACVLRDFEDFTFCGTDNGLLHNYYSVLDDDNKAAPVVQDIELQKYLKTPKVTIISASEIDFGCGAFKQRVKRQTGKKLTRKGKEAQLIENSLSQKVRSTSNVSVEQFKHNFDAHVEHRKKLRDFYNTGNRMNERRHREIQKHRFTHRICTKKLKALSQTSGNNPSTKKKLVMFIGDRGTGVGFRIKGFKRYGGRWKEVIHSEAANVCITNENMTSKTCIFCFRRLTHPRISVTKNGEVFSRKVKGSFYCTNPLCVSVLSKCAAKSRDSLSALAIGIVGLSTVLFGAPLPAFKSHKISNIEVEKYTILTSPSRFEEEIGSYAVVLEVRKGLSKVDHPEIKIYLSDSDGVLRRVV</sequence>
<accession>A0A9P6YDY4</accession>
<reference evidence="1" key="1">
    <citation type="journal article" date="2020" name="Microb. Genom.">
        <title>Genetic diversity of clinical and environmental Mucorales isolates obtained from an investigation of mucormycosis cases among solid organ transplant recipients.</title>
        <authorList>
            <person name="Nguyen M.H."/>
            <person name="Kaul D."/>
            <person name="Muto C."/>
            <person name="Cheng S.J."/>
            <person name="Richter R.A."/>
            <person name="Bruno V.M."/>
            <person name="Liu G."/>
            <person name="Beyhan S."/>
            <person name="Sundermann A.J."/>
            <person name="Mounaud S."/>
            <person name="Pasculle A.W."/>
            <person name="Nierman W.C."/>
            <person name="Driscoll E."/>
            <person name="Cumbie R."/>
            <person name="Clancy C.J."/>
            <person name="Dupont C.L."/>
        </authorList>
    </citation>
    <scope>NUCLEOTIDE SEQUENCE</scope>
    <source>
        <strain evidence="1">GL16</strain>
    </source>
</reference>
<comment type="caution">
    <text evidence="1">The sequence shown here is derived from an EMBL/GenBank/DDBJ whole genome shotgun (WGS) entry which is preliminary data.</text>
</comment>
<evidence type="ECO:0000313" key="1">
    <source>
        <dbReference type="EMBL" id="KAG1545992.1"/>
    </source>
</evidence>
<protein>
    <submittedName>
        <fullName evidence="1">Uncharacterized protein</fullName>
    </submittedName>
</protein>
<proteinExistence type="predicted"/>
<evidence type="ECO:0000313" key="2">
    <source>
        <dbReference type="Proteomes" id="UP000717996"/>
    </source>
</evidence>
<dbReference type="Proteomes" id="UP000717996">
    <property type="component" value="Unassembled WGS sequence"/>
</dbReference>
<dbReference type="EMBL" id="JAANIT010000610">
    <property type="protein sequence ID" value="KAG1545992.1"/>
    <property type="molecule type" value="Genomic_DNA"/>
</dbReference>